<name>A0A8J4QX53_9ROSI</name>
<reference evidence="2" key="1">
    <citation type="submission" date="2020-03" db="EMBL/GenBank/DDBJ databases">
        <title>Castanea mollissima Vanexum genome sequencing.</title>
        <authorList>
            <person name="Staton M."/>
        </authorList>
    </citation>
    <scope>NUCLEOTIDE SEQUENCE</scope>
    <source>
        <tissue evidence="2">Leaf</tissue>
    </source>
</reference>
<sequence length="73" mass="7805">MANRGAAGVLLRTNKKGRRSAPTGPYTCTTCKKQIEASGLSEFTGHTNACKLQADAARREAERRAAALRGENN</sequence>
<evidence type="ECO:0000256" key="1">
    <source>
        <dbReference type="SAM" id="MobiDB-lite"/>
    </source>
</evidence>
<dbReference type="AlphaFoldDB" id="A0A8J4QX53"/>
<dbReference type="EMBL" id="JRKL02003607">
    <property type="protein sequence ID" value="KAF3954729.1"/>
    <property type="molecule type" value="Genomic_DNA"/>
</dbReference>
<proteinExistence type="predicted"/>
<evidence type="ECO:0000313" key="2">
    <source>
        <dbReference type="EMBL" id="KAF3954729.1"/>
    </source>
</evidence>
<keyword evidence="3" id="KW-1185">Reference proteome</keyword>
<evidence type="ECO:0000313" key="3">
    <source>
        <dbReference type="Proteomes" id="UP000737018"/>
    </source>
</evidence>
<dbReference type="Proteomes" id="UP000737018">
    <property type="component" value="Unassembled WGS sequence"/>
</dbReference>
<dbReference type="OrthoDB" id="10418460at2759"/>
<accession>A0A8J4QX53</accession>
<feature type="region of interest" description="Disordered" evidence="1">
    <location>
        <begin position="1"/>
        <end position="25"/>
    </location>
</feature>
<gene>
    <name evidence="2" type="ORF">CMV_019962</name>
</gene>
<protein>
    <submittedName>
        <fullName evidence="2">Uncharacterized protein</fullName>
    </submittedName>
</protein>
<organism evidence="2 3">
    <name type="scientific">Castanea mollissima</name>
    <name type="common">Chinese chestnut</name>
    <dbReference type="NCBI Taxonomy" id="60419"/>
    <lineage>
        <taxon>Eukaryota</taxon>
        <taxon>Viridiplantae</taxon>
        <taxon>Streptophyta</taxon>
        <taxon>Embryophyta</taxon>
        <taxon>Tracheophyta</taxon>
        <taxon>Spermatophyta</taxon>
        <taxon>Magnoliopsida</taxon>
        <taxon>eudicotyledons</taxon>
        <taxon>Gunneridae</taxon>
        <taxon>Pentapetalae</taxon>
        <taxon>rosids</taxon>
        <taxon>fabids</taxon>
        <taxon>Fagales</taxon>
        <taxon>Fagaceae</taxon>
        <taxon>Castanea</taxon>
    </lineage>
</organism>
<comment type="caution">
    <text evidence="2">The sequence shown here is derived from an EMBL/GenBank/DDBJ whole genome shotgun (WGS) entry which is preliminary data.</text>
</comment>